<dbReference type="Pfam" id="PF20447">
    <property type="entry name" value="DUF6704"/>
    <property type="match status" value="1"/>
</dbReference>
<reference evidence="3" key="1">
    <citation type="submission" date="2016-10" db="EMBL/GenBank/DDBJ databases">
        <authorList>
            <person name="Varghese N."/>
            <person name="Submissions S."/>
        </authorList>
    </citation>
    <scope>NUCLEOTIDE SEQUENCE [LARGE SCALE GENOMIC DNA]</scope>
    <source>
        <strain evidence="3">DSM 22017</strain>
    </source>
</reference>
<gene>
    <name evidence="2" type="ORF">SAMN04489844_3469</name>
</gene>
<sequence>MAAGHGNTPAAWTAVSVAMLGFVVGSVALLQVPTQRTLLWIGIIIAVVAFPLYLVLAKLGFATSEH</sequence>
<keyword evidence="1" id="KW-0472">Membrane</keyword>
<dbReference type="OrthoDB" id="3872677at2"/>
<dbReference type="STRING" id="402596.SAMN04489844_3469"/>
<feature type="transmembrane region" description="Helical" evidence="1">
    <location>
        <begin position="37"/>
        <end position="56"/>
    </location>
</feature>
<dbReference type="NCBIfam" id="NF041681">
    <property type="entry name" value="HGxxPAAW"/>
    <property type="match status" value="1"/>
</dbReference>
<dbReference type="AlphaFoldDB" id="A0A1H4X8P6"/>
<evidence type="ECO:0000256" key="1">
    <source>
        <dbReference type="SAM" id="Phobius"/>
    </source>
</evidence>
<feature type="transmembrane region" description="Helical" evidence="1">
    <location>
        <begin position="12"/>
        <end position="30"/>
    </location>
</feature>
<accession>A0A1H4X8P6</accession>
<dbReference type="Proteomes" id="UP000198742">
    <property type="component" value="Unassembled WGS sequence"/>
</dbReference>
<keyword evidence="1" id="KW-1133">Transmembrane helix</keyword>
<proteinExistence type="predicted"/>
<dbReference type="RefSeq" id="WP_090970559.1">
    <property type="nucleotide sequence ID" value="NZ_FNRT01000002.1"/>
</dbReference>
<keyword evidence="3" id="KW-1185">Reference proteome</keyword>
<dbReference type="InterPro" id="IPR046550">
    <property type="entry name" value="DUF6704"/>
</dbReference>
<name>A0A1H4X8P6_9ACTN</name>
<organism evidence="2 3">
    <name type="scientific">Nocardioides exalbidus</name>
    <dbReference type="NCBI Taxonomy" id="402596"/>
    <lineage>
        <taxon>Bacteria</taxon>
        <taxon>Bacillati</taxon>
        <taxon>Actinomycetota</taxon>
        <taxon>Actinomycetes</taxon>
        <taxon>Propionibacteriales</taxon>
        <taxon>Nocardioidaceae</taxon>
        <taxon>Nocardioides</taxon>
    </lineage>
</organism>
<evidence type="ECO:0000313" key="2">
    <source>
        <dbReference type="EMBL" id="SED01211.1"/>
    </source>
</evidence>
<dbReference type="EMBL" id="FNRT01000002">
    <property type="protein sequence ID" value="SED01211.1"/>
    <property type="molecule type" value="Genomic_DNA"/>
</dbReference>
<protein>
    <submittedName>
        <fullName evidence="2">Uncharacterized protein</fullName>
    </submittedName>
</protein>
<keyword evidence="1" id="KW-0812">Transmembrane</keyword>
<evidence type="ECO:0000313" key="3">
    <source>
        <dbReference type="Proteomes" id="UP000198742"/>
    </source>
</evidence>